<name>A0ABV6MKB8_9PSEU</name>
<dbReference type="Proteomes" id="UP001589810">
    <property type="component" value="Unassembled WGS sequence"/>
</dbReference>
<protein>
    <submittedName>
        <fullName evidence="1">Uncharacterized protein</fullName>
    </submittedName>
</protein>
<evidence type="ECO:0000313" key="2">
    <source>
        <dbReference type="Proteomes" id="UP001589810"/>
    </source>
</evidence>
<dbReference type="RefSeq" id="WP_273939559.1">
    <property type="nucleotide sequence ID" value="NZ_CP097263.1"/>
</dbReference>
<dbReference type="EMBL" id="JBHLUD010000001">
    <property type="protein sequence ID" value="MFC0540730.1"/>
    <property type="molecule type" value="Genomic_DNA"/>
</dbReference>
<proteinExistence type="predicted"/>
<gene>
    <name evidence="1" type="ORF">ACFFH7_04530</name>
</gene>
<accession>A0ABV6MKB8</accession>
<keyword evidence="2" id="KW-1185">Reference proteome</keyword>
<evidence type="ECO:0000313" key="1">
    <source>
        <dbReference type="EMBL" id="MFC0540730.1"/>
    </source>
</evidence>
<comment type="caution">
    <text evidence="1">The sequence shown here is derived from an EMBL/GenBank/DDBJ whole genome shotgun (WGS) entry which is preliminary data.</text>
</comment>
<organism evidence="1 2">
    <name type="scientific">Kutzneria chonburiensis</name>
    <dbReference type="NCBI Taxonomy" id="1483604"/>
    <lineage>
        <taxon>Bacteria</taxon>
        <taxon>Bacillati</taxon>
        <taxon>Actinomycetota</taxon>
        <taxon>Actinomycetes</taxon>
        <taxon>Pseudonocardiales</taxon>
        <taxon>Pseudonocardiaceae</taxon>
        <taxon>Kutzneria</taxon>
    </lineage>
</organism>
<reference evidence="1 2" key="1">
    <citation type="submission" date="2024-09" db="EMBL/GenBank/DDBJ databases">
        <authorList>
            <person name="Sun Q."/>
            <person name="Mori K."/>
        </authorList>
    </citation>
    <scope>NUCLEOTIDE SEQUENCE [LARGE SCALE GENOMIC DNA]</scope>
    <source>
        <strain evidence="1 2">TBRC 1432</strain>
    </source>
</reference>
<sequence>MELLLCDGMHSGDYLYTSEVSSMDFGLTKAEGQLLFDRGLAAGKAFLARM</sequence>